<evidence type="ECO:0000313" key="4">
    <source>
        <dbReference type="Proteomes" id="UP000199671"/>
    </source>
</evidence>
<evidence type="ECO:0000256" key="1">
    <source>
        <dbReference type="SAM" id="MobiDB-lite"/>
    </source>
</evidence>
<proteinExistence type="predicted"/>
<dbReference type="EMBL" id="FNHU01000001">
    <property type="protein sequence ID" value="SDM24027.1"/>
    <property type="molecule type" value="Genomic_DNA"/>
</dbReference>
<evidence type="ECO:0000313" key="3">
    <source>
        <dbReference type="EMBL" id="SDM24027.1"/>
    </source>
</evidence>
<reference evidence="3 4" key="1">
    <citation type="submission" date="2016-10" db="EMBL/GenBank/DDBJ databases">
        <authorList>
            <person name="de Groot N.N."/>
        </authorList>
    </citation>
    <scope>NUCLEOTIDE SEQUENCE [LARGE SCALE GENOMIC DNA]</scope>
    <source>
        <strain evidence="3 4">KPR-7B</strain>
    </source>
</reference>
<evidence type="ECO:0000256" key="2">
    <source>
        <dbReference type="SAM" id="Phobius"/>
    </source>
</evidence>
<dbReference type="Proteomes" id="UP000199671">
    <property type="component" value="Unassembled WGS sequence"/>
</dbReference>
<accession>A0A1G9RM90</accession>
<dbReference type="AlphaFoldDB" id="A0A1G9RM90"/>
<organism evidence="3 4">
    <name type="scientific">Actinomyces ruminicola</name>
    <dbReference type="NCBI Taxonomy" id="332524"/>
    <lineage>
        <taxon>Bacteria</taxon>
        <taxon>Bacillati</taxon>
        <taxon>Actinomycetota</taxon>
        <taxon>Actinomycetes</taxon>
        <taxon>Actinomycetales</taxon>
        <taxon>Actinomycetaceae</taxon>
        <taxon>Actinomyces</taxon>
    </lineage>
</organism>
<sequence length="552" mass="60999">MIDGAQGLGPERSSLRRQRPQSGPSEPPRTGFIDLNDPGEMRIVFFWRLDVGVPWETAFSGWTEGPLAFRVEVPSRRHIVADHAVRAGYFHDEVAARLLSPDQRRSLILRQCQEYRDSGDGAHGGAVLCVEGLEVLRFVSDDGSDSAILVVHAIVPDPNRLLAGLAYGDADGLSSLGAMLNRLLGSRDVCNSTKVALACEPTGGGSEITSPLRTLTWIPLSLSEAWFPRFGESVEELGGRMGVQVSAEVVDEIRRSTDGVHARRRLPEAVLAASGWCWGELAYQSGIELGGGAYATAQRNTHVLSQSWAVTVWERGVAYIPRQHDEFILEALLRACSINVDVCLLILLDELNVRLLSKRLADTAQRLRALRQQRHGTSDARRQEECEGELIEEDALIEEAIDLDSDAVAFVASEWRTDITKHRQADLLLAWMQDVGGLDHGVRQVIEQARLLRESVQTLIERQERVADRERQESAHVLERAVGILAFVGLPLSVVLEVWSNLYDGGPRLHGVFGCVAGLGMFVAALVVARGLYLWLGPRARSSERRGRRRER</sequence>
<keyword evidence="2" id="KW-0472">Membrane</keyword>
<feature type="region of interest" description="Disordered" evidence="1">
    <location>
        <begin position="1"/>
        <end position="35"/>
    </location>
</feature>
<dbReference type="RefSeq" id="WP_143008839.1">
    <property type="nucleotide sequence ID" value="NZ_FNHU01000001.1"/>
</dbReference>
<evidence type="ECO:0008006" key="5">
    <source>
        <dbReference type="Google" id="ProtNLM"/>
    </source>
</evidence>
<protein>
    <recommendedName>
        <fullName evidence="5">CorA-like Mg2+ transporter protein</fullName>
    </recommendedName>
</protein>
<gene>
    <name evidence="3" type="ORF">SAMN04487766_10150</name>
</gene>
<dbReference type="OrthoDB" id="3251558at2"/>
<feature type="transmembrane region" description="Helical" evidence="2">
    <location>
        <begin position="511"/>
        <end position="536"/>
    </location>
</feature>
<name>A0A1G9RM90_9ACTO</name>
<keyword evidence="2" id="KW-1133">Transmembrane helix</keyword>
<keyword evidence="2" id="KW-0812">Transmembrane</keyword>